<comment type="caution">
    <text evidence="4">The sequence shown here is derived from an EMBL/GenBank/DDBJ whole genome shotgun (WGS) entry which is preliminary data.</text>
</comment>
<dbReference type="GO" id="GO:0080120">
    <property type="term" value="P:CAAX-box protein maturation"/>
    <property type="evidence" value="ECO:0007669"/>
    <property type="project" value="UniProtKB-ARBA"/>
</dbReference>
<dbReference type="Proteomes" id="UP000747399">
    <property type="component" value="Unassembled WGS sequence"/>
</dbReference>
<dbReference type="AlphaFoldDB" id="A0A8J4BQZ4"/>
<evidence type="ECO:0000313" key="5">
    <source>
        <dbReference type="Proteomes" id="UP000747399"/>
    </source>
</evidence>
<keyword evidence="2" id="KW-0472">Membrane</keyword>
<feature type="domain" description="CAAX prenyl protease 2/Lysostaphin resistance protein A-like" evidence="3">
    <location>
        <begin position="289"/>
        <end position="375"/>
    </location>
</feature>
<gene>
    <name evidence="4" type="ORF">Vafri_19264</name>
</gene>
<feature type="transmembrane region" description="Helical" evidence="2">
    <location>
        <begin position="367"/>
        <end position="386"/>
    </location>
</feature>
<organism evidence="4 5">
    <name type="scientific">Volvox africanus</name>
    <dbReference type="NCBI Taxonomy" id="51714"/>
    <lineage>
        <taxon>Eukaryota</taxon>
        <taxon>Viridiplantae</taxon>
        <taxon>Chlorophyta</taxon>
        <taxon>core chlorophytes</taxon>
        <taxon>Chlorophyceae</taxon>
        <taxon>CS clade</taxon>
        <taxon>Chlamydomonadales</taxon>
        <taxon>Volvocaceae</taxon>
        <taxon>Volvox</taxon>
    </lineage>
</organism>
<feature type="transmembrane region" description="Helical" evidence="2">
    <location>
        <begin position="238"/>
        <end position="266"/>
    </location>
</feature>
<feature type="transmembrane region" description="Helical" evidence="2">
    <location>
        <begin position="286"/>
        <end position="303"/>
    </location>
</feature>
<feature type="region of interest" description="Disordered" evidence="1">
    <location>
        <begin position="197"/>
        <end position="216"/>
    </location>
</feature>
<evidence type="ECO:0000256" key="1">
    <source>
        <dbReference type="SAM" id="MobiDB-lite"/>
    </source>
</evidence>
<name>A0A8J4BQZ4_9CHLO</name>
<evidence type="ECO:0000259" key="3">
    <source>
        <dbReference type="Pfam" id="PF02517"/>
    </source>
</evidence>
<accession>A0A8J4BQZ4</accession>
<evidence type="ECO:0000313" key="4">
    <source>
        <dbReference type="EMBL" id="GIL65496.1"/>
    </source>
</evidence>
<keyword evidence="2" id="KW-1133">Transmembrane helix</keyword>
<feature type="transmembrane region" description="Helical" evidence="2">
    <location>
        <begin position="131"/>
        <end position="150"/>
    </location>
</feature>
<dbReference type="InterPro" id="IPR003675">
    <property type="entry name" value="Rce1/LyrA-like_dom"/>
</dbReference>
<protein>
    <recommendedName>
        <fullName evidence="3">CAAX prenyl protease 2/Lysostaphin resistance protein A-like domain-containing protein</fullName>
    </recommendedName>
</protein>
<dbReference type="GO" id="GO:0004175">
    <property type="term" value="F:endopeptidase activity"/>
    <property type="evidence" value="ECO:0007669"/>
    <property type="project" value="UniProtKB-ARBA"/>
</dbReference>
<proteinExistence type="predicted"/>
<dbReference type="PANTHER" id="PTHR43592:SF15">
    <property type="entry name" value="CAAX AMINO TERMINAL PROTEASE FAMILY PROTEIN"/>
    <property type="match status" value="1"/>
</dbReference>
<keyword evidence="2" id="KW-0812">Transmembrane</keyword>
<feature type="region of interest" description="Disordered" evidence="1">
    <location>
        <begin position="76"/>
        <end position="106"/>
    </location>
</feature>
<sequence>MPDVGHRGNRAAAGWTIFGRSGSILVDSSSRRLLVSPAFVPRVARILCFAAGPKAQQQPDSGPLLTQPAKLWGKADYKKPQVSAPSRPSFQPPEGNGDGPDDDSTWGVLDVSRYSGSWQVPWGPGRVAGGIALWFGSFVGVGFVLVPQLYRMVGISLSPMDLSAEDKATFTLVCQAAETVVSLALIRALTAGPIAEASSTSSSSSAPSTSTSTSRPSEKKLDFFVYDPRRPFSRPHGWAFWALLGVVASPVVVGSVAALLSVVGYEQVVGGQGTVDGVAGMVDLDLPTYLSLLAVTGVLAPVLEETVFRGFLLTSLTRFMPSWAAVVASSVSFGLAHLSARDLPVLSALGLLLGWSYVRSRNLLTPIIIHGAWNSAVLSLLFWLAAEGVDVQQLISDLHDGGS</sequence>
<dbReference type="EMBL" id="BNCO01000076">
    <property type="protein sequence ID" value="GIL65496.1"/>
    <property type="molecule type" value="Genomic_DNA"/>
</dbReference>
<dbReference type="PANTHER" id="PTHR43592">
    <property type="entry name" value="CAAX AMINO TERMINAL PROTEASE"/>
    <property type="match status" value="1"/>
</dbReference>
<feature type="compositionally biased region" description="Low complexity" evidence="1">
    <location>
        <begin position="197"/>
        <end position="215"/>
    </location>
</feature>
<dbReference type="Pfam" id="PF02517">
    <property type="entry name" value="Rce1-like"/>
    <property type="match status" value="1"/>
</dbReference>
<evidence type="ECO:0000256" key="2">
    <source>
        <dbReference type="SAM" id="Phobius"/>
    </source>
</evidence>
<reference evidence="4" key="1">
    <citation type="journal article" date="2021" name="Proc. Natl. Acad. Sci. U.S.A.">
        <title>Three genomes in the algal genus Volvox reveal the fate of a haploid sex-determining region after a transition to homothallism.</title>
        <authorList>
            <person name="Yamamoto K."/>
            <person name="Hamaji T."/>
            <person name="Kawai-Toyooka H."/>
            <person name="Matsuzaki R."/>
            <person name="Takahashi F."/>
            <person name="Nishimura Y."/>
            <person name="Kawachi M."/>
            <person name="Noguchi H."/>
            <person name="Minakuchi Y."/>
            <person name="Umen J.G."/>
            <person name="Toyoda A."/>
            <person name="Nozaki H."/>
        </authorList>
    </citation>
    <scope>NUCLEOTIDE SEQUENCE</scope>
    <source>
        <strain evidence="4">NIES-3780</strain>
    </source>
</reference>
<feature type="transmembrane region" description="Helical" evidence="2">
    <location>
        <begin position="315"/>
        <end position="337"/>
    </location>
</feature>
<keyword evidence="5" id="KW-1185">Reference proteome</keyword>